<dbReference type="Proteomes" id="UP000233551">
    <property type="component" value="Unassembled WGS sequence"/>
</dbReference>
<dbReference type="GO" id="GO:0045927">
    <property type="term" value="P:positive regulation of growth"/>
    <property type="evidence" value="ECO:0007669"/>
    <property type="project" value="InterPro"/>
</dbReference>
<proteinExistence type="predicted"/>
<feature type="domain" description="DUF668" evidence="1">
    <location>
        <begin position="371"/>
        <end position="456"/>
    </location>
</feature>
<evidence type="ECO:0000259" key="1">
    <source>
        <dbReference type="Pfam" id="PF05003"/>
    </source>
</evidence>
<accession>A0A2I0JHF9</accession>
<gene>
    <name evidence="3" type="ORF">CRG98_023898</name>
</gene>
<protein>
    <recommendedName>
        <fullName evidence="5">DUF668 domain-containing protein</fullName>
    </recommendedName>
</protein>
<feature type="domain" description="DUF3475" evidence="2">
    <location>
        <begin position="138"/>
        <end position="194"/>
    </location>
</feature>
<dbReference type="Pfam" id="PF11961">
    <property type="entry name" value="DUF3475"/>
    <property type="match status" value="1"/>
</dbReference>
<dbReference type="EMBL" id="PGOL01001681">
    <property type="protein sequence ID" value="PKI55682.1"/>
    <property type="molecule type" value="Genomic_DNA"/>
</dbReference>
<sequence>MVLKYLTFIPDDPDFLNVRPGSPHPFFYLISSASSSPDVWSNCYGSCAASVASAHRRFLSTPVCEPTRVEEGAADEGRELASGRNSAGYPTYLAPRRVSEVGSLLSKVGGMTVGLIDTLGSFTFPASGSTKKGFKISVLAFEVASTISRAANLMESLSEESITHLTEVVLPSEGVQRLVSADMDELLKIAALDKMWVIGFLVVPNMISEFRAINVVATDVLSMRCCDRVFLYAICVVLRAASQLPNKQSKVGAETLIQQLMILVQNTAVLYYELYALDRLEQNYRCKIHEYDVSNSSHRGDRNSLSILRAETKARRKHVRSLKQKSLWSRTIEEVMEELVIIARFLHFEILRIFDLADCDLANDHQTNQRTLGSAGLALQYANVITHINAIVSQPSFVPPRSRDALYQALPHHVQSVLWRRLRPLHVPEGLTISEIKELMEEMLQWLVPMAAKTIKTHHSFARLGEWGNFVTSSNRKPADVIRIETLHHADIERTDLLILELIFWLHLLASRSRAQAYETRSPAHDVVRLYPTKLDSNSEARMQRPGTSRSLNFGNAGAPVIKSHHRLATSSSDSAVIETNNVFPGEGPSFPMINCDIDWIKVLDVIDGVDTMLNTEVACSFAPSSRR</sequence>
<dbReference type="PANTHER" id="PTHR31730:SF32">
    <property type="entry name" value="PROTEIN PSK SIMULATOR 1"/>
    <property type="match status" value="1"/>
</dbReference>
<dbReference type="PANTHER" id="PTHR31730">
    <property type="entry name" value="OS01G0873900 PROTEIN"/>
    <property type="match status" value="1"/>
</dbReference>
<evidence type="ECO:0000313" key="3">
    <source>
        <dbReference type="EMBL" id="PKI55682.1"/>
    </source>
</evidence>
<comment type="caution">
    <text evidence="3">The sequence shown here is derived from an EMBL/GenBank/DDBJ whole genome shotgun (WGS) entry which is preliminary data.</text>
</comment>
<evidence type="ECO:0000259" key="2">
    <source>
        <dbReference type="Pfam" id="PF11961"/>
    </source>
</evidence>
<name>A0A2I0JHF9_PUNGR</name>
<dbReference type="InterPro" id="IPR021864">
    <property type="entry name" value="DUF3475"/>
</dbReference>
<dbReference type="InterPro" id="IPR007700">
    <property type="entry name" value="DUF668"/>
</dbReference>
<reference evidence="3 4" key="1">
    <citation type="submission" date="2017-11" db="EMBL/GenBank/DDBJ databases">
        <title>De-novo sequencing of pomegranate (Punica granatum L.) genome.</title>
        <authorList>
            <person name="Akparov Z."/>
            <person name="Amiraslanov A."/>
            <person name="Hajiyeva S."/>
            <person name="Abbasov M."/>
            <person name="Kaur K."/>
            <person name="Hamwieh A."/>
            <person name="Solovyev V."/>
            <person name="Salamov A."/>
            <person name="Braich B."/>
            <person name="Kosarev P."/>
            <person name="Mahmoud A."/>
            <person name="Hajiyev E."/>
            <person name="Babayeva S."/>
            <person name="Izzatullayeva V."/>
            <person name="Mammadov A."/>
            <person name="Mammadov A."/>
            <person name="Sharifova S."/>
            <person name="Ojaghi J."/>
            <person name="Eynullazada K."/>
            <person name="Bayramov B."/>
            <person name="Abdulazimova A."/>
            <person name="Shahmuradov I."/>
        </authorList>
    </citation>
    <scope>NUCLEOTIDE SEQUENCE [LARGE SCALE GENOMIC DNA]</scope>
    <source>
        <strain evidence="4">cv. AG2017</strain>
        <tissue evidence="3">Leaf</tissue>
    </source>
</reference>
<dbReference type="AlphaFoldDB" id="A0A2I0JHF9"/>
<evidence type="ECO:0008006" key="5">
    <source>
        <dbReference type="Google" id="ProtNLM"/>
    </source>
</evidence>
<evidence type="ECO:0000313" key="4">
    <source>
        <dbReference type="Proteomes" id="UP000233551"/>
    </source>
</evidence>
<dbReference type="Pfam" id="PF05003">
    <property type="entry name" value="DUF668"/>
    <property type="match status" value="1"/>
</dbReference>
<dbReference type="InterPro" id="IPR045021">
    <property type="entry name" value="PSI1/2/3"/>
</dbReference>
<organism evidence="3 4">
    <name type="scientific">Punica granatum</name>
    <name type="common">Pomegranate</name>
    <dbReference type="NCBI Taxonomy" id="22663"/>
    <lineage>
        <taxon>Eukaryota</taxon>
        <taxon>Viridiplantae</taxon>
        <taxon>Streptophyta</taxon>
        <taxon>Embryophyta</taxon>
        <taxon>Tracheophyta</taxon>
        <taxon>Spermatophyta</taxon>
        <taxon>Magnoliopsida</taxon>
        <taxon>eudicotyledons</taxon>
        <taxon>Gunneridae</taxon>
        <taxon>Pentapetalae</taxon>
        <taxon>rosids</taxon>
        <taxon>malvids</taxon>
        <taxon>Myrtales</taxon>
        <taxon>Lythraceae</taxon>
        <taxon>Punica</taxon>
    </lineage>
</organism>
<dbReference type="STRING" id="22663.A0A2I0JHF9"/>
<keyword evidence="4" id="KW-1185">Reference proteome</keyword>